<dbReference type="InterPro" id="IPR036890">
    <property type="entry name" value="HATPase_C_sf"/>
</dbReference>
<sequence length="664" mass="76377">MMKKKLIVSFLIIAILTVLSSLSVHVYKTVAYSGNSIDLTDSNLAFSLQQLVLYGDSRMHPEHSQLVFPDKMTEDKRNEISQQYKDILDSKSYLFDEVYYKFTNTQNGSVEDKLNINKKNKRFHLELTYDHNGTLHINKSEYYDLFTNQLIDGALENIDNDGDIKIDNPKNLKVEIQIPKVITDRKLLAQVSDLEAVLGFFSMTLFCGSILIIIFMCFIPIEILKELNPYKTMKDWFFIVNAVIISLALGIAGSAMIAMIQGDLSNQVPLYFIKTNTQFNLNIALFTLFMIFYLFASIIGFGLKYIVSEGVLNYFSEHTFIHLFYKYVKEKNEQLSEMAISEIEKKNLALTCFVSILFLSLLSFVPYIGIPLMVVYGVFLYLHLNNKLIDIKQHYQQLIDQTNRMIEGEFKEITEDLGSFNDLRDSLNKVKDGFEKAVDKEVSASKMKTELISNVSHDLKTPLTCIKNYVVLLQNTKDEQEREAYLKELNHYTNRMTQLIEDLFDVARVNSGEMNIKKTELDIVSLLNQALIESDEILSSKKLQIIKNSNVDKQMVMLDGEKTYRVFENLINNIGKYALDNTRVYIDLNVDEDITISFKNISKEEMNFTSEEIVERFKRGDKSRHQSGSGLGLAIAKSFTEVQEGKFDLTIDGDMFKVVLHFKK</sequence>
<keyword evidence="7 15" id="KW-0812">Transmembrane</keyword>
<feature type="coiled-coil region" evidence="14">
    <location>
        <begin position="475"/>
        <end position="502"/>
    </location>
</feature>
<evidence type="ECO:0000259" key="16">
    <source>
        <dbReference type="PROSITE" id="PS50109"/>
    </source>
</evidence>
<dbReference type="SMART" id="SM00388">
    <property type="entry name" value="HisKA"/>
    <property type="match status" value="1"/>
</dbReference>
<keyword evidence="14" id="KW-0175">Coiled coil</keyword>
<evidence type="ECO:0000256" key="13">
    <source>
        <dbReference type="ARBA" id="ARBA00023136"/>
    </source>
</evidence>
<comment type="catalytic activity">
    <reaction evidence="1">
        <text>ATP + protein L-histidine = ADP + protein N-phospho-L-histidine.</text>
        <dbReference type="EC" id="2.7.13.3"/>
    </reaction>
</comment>
<dbReference type="PATRIC" id="fig|1410657.5.peg.1233"/>
<accession>A0A0R2HF10</accession>
<dbReference type="RefSeq" id="WP_080703071.1">
    <property type="nucleotide sequence ID" value="NZ_JNKN01000004.1"/>
</dbReference>
<name>A0A0R2HF10_9FIRM</name>
<keyword evidence="11 15" id="KW-1133">Transmembrane helix</keyword>
<evidence type="ECO:0000256" key="5">
    <source>
        <dbReference type="ARBA" id="ARBA00022553"/>
    </source>
</evidence>
<dbReference type="InterPro" id="IPR003661">
    <property type="entry name" value="HisK_dim/P_dom"/>
</dbReference>
<dbReference type="GO" id="GO:0005524">
    <property type="term" value="F:ATP binding"/>
    <property type="evidence" value="ECO:0007669"/>
    <property type="project" value="UniProtKB-KW"/>
</dbReference>
<feature type="transmembrane region" description="Helical" evidence="15">
    <location>
        <begin position="236"/>
        <end position="261"/>
    </location>
</feature>
<feature type="domain" description="Histidine kinase" evidence="16">
    <location>
        <begin position="454"/>
        <end position="664"/>
    </location>
</feature>
<evidence type="ECO:0000256" key="2">
    <source>
        <dbReference type="ARBA" id="ARBA00004651"/>
    </source>
</evidence>
<keyword evidence="6" id="KW-0808">Transferase</keyword>
<evidence type="ECO:0000256" key="8">
    <source>
        <dbReference type="ARBA" id="ARBA00022741"/>
    </source>
</evidence>
<dbReference type="FunFam" id="1.10.287.130:FF:000001">
    <property type="entry name" value="Two-component sensor histidine kinase"/>
    <property type="match status" value="1"/>
</dbReference>
<keyword evidence="5" id="KW-0597">Phosphoprotein</keyword>
<evidence type="ECO:0000313" key="17">
    <source>
        <dbReference type="EMBL" id="KRN51115.1"/>
    </source>
</evidence>
<feature type="transmembrane region" description="Helical" evidence="15">
    <location>
        <begin position="196"/>
        <end position="224"/>
    </location>
</feature>
<evidence type="ECO:0000256" key="15">
    <source>
        <dbReference type="SAM" id="Phobius"/>
    </source>
</evidence>
<dbReference type="PANTHER" id="PTHR45528:SF1">
    <property type="entry name" value="SENSOR HISTIDINE KINASE CPXA"/>
    <property type="match status" value="1"/>
</dbReference>
<keyword evidence="12" id="KW-0902">Two-component regulatory system</keyword>
<evidence type="ECO:0000256" key="14">
    <source>
        <dbReference type="SAM" id="Coils"/>
    </source>
</evidence>
<evidence type="ECO:0000256" key="6">
    <source>
        <dbReference type="ARBA" id="ARBA00022679"/>
    </source>
</evidence>
<keyword evidence="9 17" id="KW-0418">Kinase</keyword>
<evidence type="ECO:0000256" key="7">
    <source>
        <dbReference type="ARBA" id="ARBA00022692"/>
    </source>
</evidence>
<dbReference type="InterPro" id="IPR036097">
    <property type="entry name" value="HisK_dim/P_sf"/>
</dbReference>
<dbReference type="PANTHER" id="PTHR45528">
    <property type="entry name" value="SENSOR HISTIDINE KINASE CPXA"/>
    <property type="match status" value="1"/>
</dbReference>
<evidence type="ECO:0000256" key="9">
    <source>
        <dbReference type="ARBA" id="ARBA00022777"/>
    </source>
</evidence>
<gene>
    <name evidence="17" type="ORF">IV49_GL001191</name>
</gene>
<evidence type="ECO:0000313" key="18">
    <source>
        <dbReference type="Proteomes" id="UP000051841"/>
    </source>
</evidence>
<organism evidence="17 18">
    <name type="scientific">Kandleria vitulina DSM 20405</name>
    <dbReference type="NCBI Taxonomy" id="1410657"/>
    <lineage>
        <taxon>Bacteria</taxon>
        <taxon>Bacillati</taxon>
        <taxon>Bacillota</taxon>
        <taxon>Erysipelotrichia</taxon>
        <taxon>Erysipelotrichales</taxon>
        <taxon>Coprobacillaceae</taxon>
        <taxon>Kandleria</taxon>
    </lineage>
</organism>
<evidence type="ECO:0000256" key="12">
    <source>
        <dbReference type="ARBA" id="ARBA00023012"/>
    </source>
</evidence>
<dbReference type="GO" id="GO:0005886">
    <property type="term" value="C:plasma membrane"/>
    <property type="evidence" value="ECO:0007669"/>
    <property type="project" value="UniProtKB-SubCell"/>
</dbReference>
<dbReference type="CDD" id="cd00082">
    <property type="entry name" value="HisKA"/>
    <property type="match status" value="1"/>
</dbReference>
<keyword evidence="13 15" id="KW-0472">Membrane</keyword>
<dbReference type="SUPFAM" id="SSF55874">
    <property type="entry name" value="ATPase domain of HSP90 chaperone/DNA topoisomerase II/histidine kinase"/>
    <property type="match status" value="1"/>
</dbReference>
<evidence type="ECO:0000256" key="4">
    <source>
        <dbReference type="ARBA" id="ARBA00022475"/>
    </source>
</evidence>
<feature type="transmembrane region" description="Helical" evidence="15">
    <location>
        <begin position="281"/>
        <end position="303"/>
    </location>
</feature>
<dbReference type="InterPro" id="IPR005467">
    <property type="entry name" value="His_kinase_dom"/>
</dbReference>
<keyword evidence="10" id="KW-0067">ATP-binding</keyword>
<dbReference type="AlphaFoldDB" id="A0A0R2HF10"/>
<keyword evidence="4" id="KW-1003">Cell membrane</keyword>
<dbReference type="SUPFAM" id="SSF47384">
    <property type="entry name" value="Homodimeric domain of signal transducing histidine kinase"/>
    <property type="match status" value="1"/>
</dbReference>
<dbReference type="EMBL" id="JQBL01000003">
    <property type="protein sequence ID" value="KRN51115.1"/>
    <property type="molecule type" value="Genomic_DNA"/>
</dbReference>
<evidence type="ECO:0000256" key="3">
    <source>
        <dbReference type="ARBA" id="ARBA00012438"/>
    </source>
</evidence>
<dbReference type="Pfam" id="PF00512">
    <property type="entry name" value="HisKA"/>
    <property type="match status" value="1"/>
</dbReference>
<evidence type="ECO:0000256" key="10">
    <source>
        <dbReference type="ARBA" id="ARBA00022840"/>
    </source>
</evidence>
<dbReference type="Pfam" id="PF02518">
    <property type="entry name" value="HATPase_c"/>
    <property type="match status" value="1"/>
</dbReference>
<proteinExistence type="predicted"/>
<dbReference type="EC" id="2.7.13.3" evidence="3"/>
<dbReference type="GO" id="GO:0000155">
    <property type="term" value="F:phosphorelay sensor kinase activity"/>
    <property type="evidence" value="ECO:0007669"/>
    <property type="project" value="InterPro"/>
</dbReference>
<evidence type="ECO:0000256" key="11">
    <source>
        <dbReference type="ARBA" id="ARBA00022989"/>
    </source>
</evidence>
<dbReference type="Gene3D" id="3.30.565.10">
    <property type="entry name" value="Histidine kinase-like ATPase, C-terminal domain"/>
    <property type="match status" value="1"/>
</dbReference>
<dbReference type="Proteomes" id="UP000051841">
    <property type="component" value="Unassembled WGS sequence"/>
</dbReference>
<dbReference type="InterPro" id="IPR050398">
    <property type="entry name" value="HssS/ArlS-like"/>
</dbReference>
<comment type="caution">
    <text evidence="17">The sequence shown here is derived from an EMBL/GenBank/DDBJ whole genome shotgun (WGS) entry which is preliminary data.</text>
</comment>
<keyword evidence="18" id="KW-1185">Reference proteome</keyword>
<keyword evidence="8" id="KW-0547">Nucleotide-binding</keyword>
<dbReference type="PROSITE" id="PS50109">
    <property type="entry name" value="HIS_KIN"/>
    <property type="match status" value="1"/>
</dbReference>
<feature type="transmembrane region" description="Helical" evidence="15">
    <location>
        <begin position="348"/>
        <end position="381"/>
    </location>
</feature>
<reference evidence="17 18" key="1">
    <citation type="journal article" date="2015" name="Genome Announc.">
        <title>Expanding the biotechnology potential of lactobacilli through comparative genomics of 213 strains and associated genera.</title>
        <authorList>
            <person name="Sun Z."/>
            <person name="Harris H.M."/>
            <person name="McCann A."/>
            <person name="Guo C."/>
            <person name="Argimon S."/>
            <person name="Zhang W."/>
            <person name="Yang X."/>
            <person name="Jeffery I.B."/>
            <person name="Cooney J.C."/>
            <person name="Kagawa T.F."/>
            <person name="Liu W."/>
            <person name="Song Y."/>
            <person name="Salvetti E."/>
            <person name="Wrobel A."/>
            <person name="Rasinkangas P."/>
            <person name="Parkhill J."/>
            <person name="Rea M.C."/>
            <person name="O'Sullivan O."/>
            <person name="Ritari J."/>
            <person name="Douillard F.P."/>
            <person name="Paul Ross R."/>
            <person name="Yang R."/>
            <person name="Briner A.E."/>
            <person name="Felis G.E."/>
            <person name="de Vos W.M."/>
            <person name="Barrangou R."/>
            <person name="Klaenhammer T.R."/>
            <person name="Caufield P.W."/>
            <person name="Cui Y."/>
            <person name="Zhang H."/>
            <person name="O'Toole P.W."/>
        </authorList>
    </citation>
    <scope>NUCLEOTIDE SEQUENCE [LARGE SCALE GENOMIC DNA]</scope>
    <source>
        <strain evidence="17 18">DSM 20405</strain>
    </source>
</reference>
<comment type="subcellular location">
    <subcellularLocation>
        <location evidence="2">Cell membrane</location>
        <topology evidence="2">Multi-pass membrane protein</topology>
    </subcellularLocation>
</comment>
<dbReference type="Gene3D" id="1.10.287.130">
    <property type="match status" value="1"/>
</dbReference>
<evidence type="ECO:0000256" key="1">
    <source>
        <dbReference type="ARBA" id="ARBA00000085"/>
    </source>
</evidence>
<protein>
    <recommendedName>
        <fullName evidence="3">histidine kinase</fullName>
        <ecNumber evidence="3">2.7.13.3</ecNumber>
    </recommendedName>
</protein>
<dbReference type="InterPro" id="IPR003594">
    <property type="entry name" value="HATPase_dom"/>
</dbReference>